<protein>
    <submittedName>
        <fullName evidence="2">Uncharacterized protein</fullName>
    </submittedName>
</protein>
<dbReference type="OrthoDB" id="18412at2759"/>
<evidence type="ECO:0000313" key="3">
    <source>
        <dbReference type="Proteomes" id="UP000775547"/>
    </source>
</evidence>
<sequence>MALLKKFEEGYQQSASGASESDDEEDDGGDDLVERFQDMDLESASAANVWSKLTPAEREKFLKLMENPSTGLAQQLLASEELENERREPWWDVPSVEQEVLPKHRYGTKPEPIRVPADMVKPIGNGPMLFCNMCALCIAYAFTSRHLSVSPLSSLKPDDIDLEEARSIISQLVPFLTDPKSATVYSNVSGIVTDIWSRFKPDQINSALFALLLRDTVNLLRPLPITALPSESESPSISRDTFDTSSHPHLNSILVLSDLSHLFGLRANGTWKPNPTTRKLLFYAAHILSTPSPILLALSGELLATAVSHDVRGKDDAAAANAESSEIAPGWNTHEGPRKAVIEEILQDHKEYPRGGDLADNPITS</sequence>
<evidence type="ECO:0000256" key="1">
    <source>
        <dbReference type="SAM" id="MobiDB-lite"/>
    </source>
</evidence>
<feature type="region of interest" description="Disordered" evidence="1">
    <location>
        <begin position="1"/>
        <end position="38"/>
    </location>
</feature>
<proteinExistence type="predicted"/>
<reference evidence="2" key="1">
    <citation type="submission" date="2020-07" db="EMBL/GenBank/DDBJ databases">
        <authorList>
            <person name="Nieuwenhuis M."/>
            <person name="Van De Peppel L.J.J."/>
        </authorList>
    </citation>
    <scope>NUCLEOTIDE SEQUENCE</scope>
    <source>
        <strain evidence="2">AP01</strain>
        <tissue evidence="2">Mycelium</tissue>
    </source>
</reference>
<comment type="caution">
    <text evidence="2">The sequence shown here is derived from an EMBL/GenBank/DDBJ whole genome shotgun (WGS) entry which is preliminary data.</text>
</comment>
<feature type="compositionally biased region" description="Acidic residues" evidence="1">
    <location>
        <begin position="20"/>
        <end position="31"/>
    </location>
</feature>
<dbReference type="Proteomes" id="UP000775547">
    <property type="component" value="Unassembled WGS sequence"/>
</dbReference>
<accession>A0A9P7GC49</accession>
<gene>
    <name evidence="2" type="ORF">DXG03_007761</name>
</gene>
<organism evidence="2 3">
    <name type="scientific">Asterophora parasitica</name>
    <dbReference type="NCBI Taxonomy" id="117018"/>
    <lineage>
        <taxon>Eukaryota</taxon>
        <taxon>Fungi</taxon>
        <taxon>Dikarya</taxon>
        <taxon>Basidiomycota</taxon>
        <taxon>Agaricomycotina</taxon>
        <taxon>Agaricomycetes</taxon>
        <taxon>Agaricomycetidae</taxon>
        <taxon>Agaricales</taxon>
        <taxon>Tricholomatineae</taxon>
        <taxon>Lyophyllaceae</taxon>
        <taxon>Asterophora</taxon>
    </lineage>
</organism>
<dbReference type="EMBL" id="JABCKV010000006">
    <property type="protein sequence ID" value="KAG5647837.1"/>
    <property type="molecule type" value="Genomic_DNA"/>
</dbReference>
<name>A0A9P7GC49_9AGAR</name>
<keyword evidence="3" id="KW-1185">Reference proteome</keyword>
<reference evidence="2" key="2">
    <citation type="submission" date="2021-10" db="EMBL/GenBank/DDBJ databases">
        <title>Phylogenomics reveals ancestral predisposition of the termite-cultivated fungus Termitomyces towards a domesticated lifestyle.</title>
        <authorList>
            <person name="Auxier B."/>
            <person name="Grum-Grzhimaylo A."/>
            <person name="Cardenas M.E."/>
            <person name="Lodge J.D."/>
            <person name="Laessoe T."/>
            <person name="Pedersen O."/>
            <person name="Smith M.E."/>
            <person name="Kuyper T.W."/>
            <person name="Franco-Molano E.A."/>
            <person name="Baroni T.J."/>
            <person name="Aanen D.K."/>
        </authorList>
    </citation>
    <scope>NUCLEOTIDE SEQUENCE</scope>
    <source>
        <strain evidence="2">AP01</strain>
        <tissue evidence="2">Mycelium</tissue>
    </source>
</reference>
<evidence type="ECO:0000313" key="2">
    <source>
        <dbReference type="EMBL" id="KAG5647837.1"/>
    </source>
</evidence>
<dbReference type="AlphaFoldDB" id="A0A9P7GC49"/>